<organism evidence="2 3">
    <name type="scientific">Phaseolus angularis</name>
    <name type="common">Azuki bean</name>
    <name type="synonym">Vigna angularis</name>
    <dbReference type="NCBI Taxonomy" id="3914"/>
    <lineage>
        <taxon>Eukaryota</taxon>
        <taxon>Viridiplantae</taxon>
        <taxon>Streptophyta</taxon>
        <taxon>Embryophyta</taxon>
        <taxon>Tracheophyta</taxon>
        <taxon>Spermatophyta</taxon>
        <taxon>Magnoliopsida</taxon>
        <taxon>eudicotyledons</taxon>
        <taxon>Gunneridae</taxon>
        <taxon>Pentapetalae</taxon>
        <taxon>rosids</taxon>
        <taxon>fabids</taxon>
        <taxon>Fabales</taxon>
        <taxon>Fabaceae</taxon>
        <taxon>Papilionoideae</taxon>
        <taxon>50 kb inversion clade</taxon>
        <taxon>NPAAA clade</taxon>
        <taxon>indigoferoid/millettioid clade</taxon>
        <taxon>Phaseoleae</taxon>
        <taxon>Vigna</taxon>
    </lineage>
</organism>
<gene>
    <name evidence="2" type="ORF">LR48_Vigan10g112500</name>
</gene>
<proteinExistence type="predicted"/>
<evidence type="ECO:0000256" key="1">
    <source>
        <dbReference type="SAM" id="MobiDB-lite"/>
    </source>
</evidence>
<dbReference type="Proteomes" id="UP000053144">
    <property type="component" value="Chromosome 10"/>
</dbReference>
<feature type="region of interest" description="Disordered" evidence="1">
    <location>
        <begin position="12"/>
        <end position="40"/>
    </location>
</feature>
<feature type="compositionally biased region" description="Basic and acidic residues" evidence="1">
    <location>
        <begin position="25"/>
        <end position="34"/>
    </location>
</feature>
<evidence type="ECO:0000313" key="2">
    <source>
        <dbReference type="EMBL" id="KOM55233.1"/>
    </source>
</evidence>
<protein>
    <submittedName>
        <fullName evidence="2">Uncharacterized protein</fullName>
    </submittedName>
</protein>
<accession>A0A0L9VJR7</accession>
<dbReference type="AlphaFoldDB" id="A0A0L9VJR7"/>
<dbReference type="EMBL" id="CM003380">
    <property type="protein sequence ID" value="KOM55233.1"/>
    <property type="molecule type" value="Genomic_DNA"/>
</dbReference>
<name>A0A0L9VJR7_PHAAN</name>
<sequence length="118" mass="12222">MTKVMVLAVQRQGNGGAMSSGNGSARKEVDDGCGGHRGSRRRLTRVDGGLAMKVFAILGFGLLQVRVGGSGGVCGCDHDSGGAVMARREWRGGGKVSREVMSRSEMEIDDGGRGVVVV</sequence>
<evidence type="ECO:0000313" key="3">
    <source>
        <dbReference type="Proteomes" id="UP000053144"/>
    </source>
</evidence>
<dbReference type="Gramene" id="KOM55233">
    <property type="protein sequence ID" value="KOM55233"/>
    <property type="gene ID" value="LR48_Vigan10g112500"/>
</dbReference>
<reference evidence="3" key="1">
    <citation type="journal article" date="2015" name="Proc. Natl. Acad. Sci. U.S.A.">
        <title>Genome sequencing of adzuki bean (Vigna angularis) provides insight into high starch and low fat accumulation and domestication.</title>
        <authorList>
            <person name="Yang K."/>
            <person name="Tian Z."/>
            <person name="Chen C."/>
            <person name="Luo L."/>
            <person name="Zhao B."/>
            <person name="Wang Z."/>
            <person name="Yu L."/>
            <person name="Li Y."/>
            <person name="Sun Y."/>
            <person name="Li W."/>
            <person name="Chen Y."/>
            <person name="Li Y."/>
            <person name="Zhang Y."/>
            <person name="Ai D."/>
            <person name="Zhao J."/>
            <person name="Shang C."/>
            <person name="Ma Y."/>
            <person name="Wu B."/>
            <person name="Wang M."/>
            <person name="Gao L."/>
            <person name="Sun D."/>
            <person name="Zhang P."/>
            <person name="Guo F."/>
            <person name="Wang W."/>
            <person name="Li Y."/>
            <person name="Wang J."/>
            <person name="Varshney R.K."/>
            <person name="Wang J."/>
            <person name="Ling H.Q."/>
            <person name="Wan P."/>
        </authorList>
    </citation>
    <scope>NUCLEOTIDE SEQUENCE</scope>
    <source>
        <strain evidence="3">cv. Jingnong 6</strain>
    </source>
</reference>